<reference evidence="1" key="1">
    <citation type="journal article" date="2019" name="PLoS Negl. Trop. Dis.">
        <title>Revisiting the worldwide diversity of Leptospira species in the environment.</title>
        <authorList>
            <person name="Vincent A.T."/>
            <person name="Schiettekatte O."/>
            <person name="Bourhy P."/>
            <person name="Veyrier F.J."/>
            <person name="Picardeau M."/>
        </authorList>
    </citation>
    <scope>NUCLEOTIDE SEQUENCE [LARGE SCALE GENOMIC DNA]</scope>
    <source>
        <strain evidence="1">201702455</strain>
    </source>
</reference>
<dbReference type="GO" id="GO:0005886">
    <property type="term" value="C:plasma membrane"/>
    <property type="evidence" value="ECO:0007669"/>
    <property type="project" value="InterPro"/>
</dbReference>
<accession>A0A4R9KDG6</accession>
<dbReference type="Proteomes" id="UP000297762">
    <property type="component" value="Unassembled WGS sequence"/>
</dbReference>
<gene>
    <name evidence="1" type="ORF">EHQ64_03255</name>
</gene>
<dbReference type="EMBL" id="RQGF01000009">
    <property type="protein sequence ID" value="TGL64186.1"/>
    <property type="molecule type" value="Genomic_DNA"/>
</dbReference>
<dbReference type="RefSeq" id="WP_135648232.1">
    <property type="nucleotide sequence ID" value="NZ_RQGF01000009.1"/>
</dbReference>
<dbReference type="AlphaFoldDB" id="A0A4R9KDG6"/>
<name>A0A4R9KDG6_9LEPT</name>
<comment type="caution">
    <text evidence="1">The sequence shown here is derived from an EMBL/GenBank/DDBJ whole genome shotgun (WGS) entry which is preliminary data.</text>
</comment>
<sequence length="27" mass="3127">MSYGFLIVLVIVLCCYLSFSILQPEKF</sequence>
<dbReference type="GO" id="GO:0008556">
    <property type="term" value="F:P-type potassium transmembrane transporter activity"/>
    <property type="evidence" value="ECO:0007669"/>
    <property type="project" value="InterPro"/>
</dbReference>
<organism evidence="1 2">
    <name type="scientific">Leptospira sarikeiensis</name>
    <dbReference type="NCBI Taxonomy" id="2484943"/>
    <lineage>
        <taxon>Bacteria</taxon>
        <taxon>Pseudomonadati</taxon>
        <taxon>Spirochaetota</taxon>
        <taxon>Spirochaetia</taxon>
        <taxon>Leptospirales</taxon>
        <taxon>Leptospiraceae</taxon>
        <taxon>Leptospira</taxon>
    </lineage>
</organism>
<dbReference type="InterPro" id="IPR011726">
    <property type="entry name" value="KdpF"/>
</dbReference>
<evidence type="ECO:0000313" key="2">
    <source>
        <dbReference type="Proteomes" id="UP000297762"/>
    </source>
</evidence>
<keyword evidence="2" id="KW-1185">Reference proteome</keyword>
<protein>
    <submittedName>
        <fullName evidence="1">Potassium-transporting ATPase subunit F</fullName>
    </submittedName>
</protein>
<evidence type="ECO:0000313" key="1">
    <source>
        <dbReference type="EMBL" id="TGL64186.1"/>
    </source>
</evidence>
<dbReference type="Pfam" id="PF09604">
    <property type="entry name" value="Potass_KdpF"/>
    <property type="match status" value="1"/>
</dbReference>
<proteinExistence type="predicted"/>